<accession>A0A6A6IJC2</accession>
<proteinExistence type="predicted"/>
<feature type="transmembrane region" description="Helical" evidence="1">
    <location>
        <begin position="109"/>
        <end position="130"/>
    </location>
</feature>
<dbReference type="AlphaFoldDB" id="A0A6A6IJC2"/>
<keyword evidence="1" id="KW-0812">Transmembrane</keyword>
<feature type="transmembrane region" description="Helical" evidence="1">
    <location>
        <begin position="562"/>
        <end position="584"/>
    </location>
</feature>
<keyword evidence="1" id="KW-1133">Transmembrane helix</keyword>
<evidence type="ECO:0000313" key="3">
    <source>
        <dbReference type="Proteomes" id="UP000800094"/>
    </source>
</evidence>
<reference evidence="2" key="1">
    <citation type="journal article" date="2020" name="Stud. Mycol.">
        <title>101 Dothideomycetes genomes: a test case for predicting lifestyles and emergence of pathogens.</title>
        <authorList>
            <person name="Haridas S."/>
            <person name="Albert R."/>
            <person name="Binder M."/>
            <person name="Bloem J."/>
            <person name="Labutti K."/>
            <person name="Salamov A."/>
            <person name="Andreopoulos B."/>
            <person name="Baker S."/>
            <person name="Barry K."/>
            <person name="Bills G."/>
            <person name="Bluhm B."/>
            <person name="Cannon C."/>
            <person name="Castanera R."/>
            <person name="Culley D."/>
            <person name="Daum C."/>
            <person name="Ezra D."/>
            <person name="Gonzalez J."/>
            <person name="Henrissat B."/>
            <person name="Kuo A."/>
            <person name="Liang C."/>
            <person name="Lipzen A."/>
            <person name="Lutzoni F."/>
            <person name="Magnuson J."/>
            <person name="Mondo S."/>
            <person name="Nolan M."/>
            <person name="Ohm R."/>
            <person name="Pangilinan J."/>
            <person name="Park H.-J."/>
            <person name="Ramirez L."/>
            <person name="Alfaro M."/>
            <person name="Sun H."/>
            <person name="Tritt A."/>
            <person name="Yoshinaga Y."/>
            <person name="Zwiers L.-H."/>
            <person name="Turgeon B."/>
            <person name="Goodwin S."/>
            <person name="Spatafora J."/>
            <person name="Crous P."/>
            <person name="Grigoriev I."/>
        </authorList>
    </citation>
    <scope>NUCLEOTIDE SEQUENCE</scope>
    <source>
        <strain evidence="2">CBS 122368</strain>
    </source>
</reference>
<dbReference type="GeneID" id="54580078"/>
<dbReference type="EMBL" id="ML987194">
    <property type="protein sequence ID" value="KAF2249670.1"/>
    <property type="molecule type" value="Genomic_DNA"/>
</dbReference>
<dbReference type="RefSeq" id="XP_033684674.1">
    <property type="nucleotide sequence ID" value="XM_033826748.1"/>
</dbReference>
<keyword evidence="1" id="KW-0472">Membrane</keyword>
<protein>
    <submittedName>
        <fullName evidence="2">Uncharacterized protein</fullName>
    </submittedName>
</protein>
<dbReference type="OrthoDB" id="3540210at2759"/>
<sequence>MSVADVYTGVWINHAKGLILGPTLTLSDFHGTLFIAFLALFINFFGNQMWVILSYALFHIRSRRTEQDGLYHQLQATLRNSVSSLSDSWKFTLIAWHWRGKSHRVLRRVLPLLALSSLHCLKVGLASIYATPIIQLQPDVLSRGAICGDWNSTALESDYDVVYKYTEEQIHLWEKSGSYARLCYPSDLREDTGSAATCVQRGETRKVWRNSTEERCPFAVHMCKDDHVYALDTGLLDSNLDLGINSPKEDRIQYRRKMTCSPLTTEGFVEGPLEAGSRSNLTTPNPWMNISIWNYNYGKLTYANEDNFTNATWVYDDGLLRPSYSRDTDSTFKLYVSTYFPNETRSASKWGYWDRSWDFSTFDAIPELRADGVTNVLFLVTAVCYPNPVDDPWFSSHDKIDEGPNGGSFYCLDGYPKVSPLGCLEQHEFCNPENGECSNLTSTHKPPDYRALGLNARQMRVAERVFKATTGLSISGVIRFLGAEKTLHARTSAINGLPPNQWQLELDNWFGIVMAQMQSVLLQWATGPEKPENRRYIIPPTDPDVAWMCNNQVVHDSRYICFSVLGISLFIGTGSLVVLVGWFIDDIVRAVQRPLGKGAYRRFEWRWNEMFQLQRTAFALQGAGLWVESKAPVPVTKEMEKWTIPGALDGKIERKSGI</sequence>
<feature type="transmembrane region" description="Helical" evidence="1">
    <location>
        <begin position="33"/>
        <end position="58"/>
    </location>
</feature>
<evidence type="ECO:0000256" key="1">
    <source>
        <dbReference type="SAM" id="Phobius"/>
    </source>
</evidence>
<dbReference type="Proteomes" id="UP000800094">
    <property type="component" value="Unassembled WGS sequence"/>
</dbReference>
<gene>
    <name evidence="2" type="ORF">BU26DRAFT_504125</name>
</gene>
<organism evidence="2 3">
    <name type="scientific">Trematosphaeria pertusa</name>
    <dbReference type="NCBI Taxonomy" id="390896"/>
    <lineage>
        <taxon>Eukaryota</taxon>
        <taxon>Fungi</taxon>
        <taxon>Dikarya</taxon>
        <taxon>Ascomycota</taxon>
        <taxon>Pezizomycotina</taxon>
        <taxon>Dothideomycetes</taxon>
        <taxon>Pleosporomycetidae</taxon>
        <taxon>Pleosporales</taxon>
        <taxon>Massarineae</taxon>
        <taxon>Trematosphaeriaceae</taxon>
        <taxon>Trematosphaeria</taxon>
    </lineage>
</organism>
<evidence type="ECO:0000313" key="2">
    <source>
        <dbReference type="EMBL" id="KAF2249670.1"/>
    </source>
</evidence>
<name>A0A6A6IJC2_9PLEO</name>
<keyword evidence="3" id="KW-1185">Reference proteome</keyword>